<dbReference type="SUPFAM" id="SSF56601">
    <property type="entry name" value="beta-lactamase/transpeptidase-like"/>
    <property type="match status" value="1"/>
</dbReference>
<dbReference type="InterPro" id="IPR045155">
    <property type="entry name" value="Beta-lactam_cat"/>
</dbReference>
<dbReference type="EMBL" id="AZMM01009200">
    <property type="protein sequence ID" value="ETJ36543.1"/>
    <property type="molecule type" value="Genomic_DNA"/>
</dbReference>
<dbReference type="AlphaFoldDB" id="W1Y1Y0"/>
<evidence type="ECO:0000259" key="1">
    <source>
        <dbReference type="Pfam" id="PF13354"/>
    </source>
</evidence>
<dbReference type="GO" id="GO:0008800">
    <property type="term" value="F:beta-lactamase activity"/>
    <property type="evidence" value="ECO:0007669"/>
    <property type="project" value="InterPro"/>
</dbReference>
<comment type="caution">
    <text evidence="2">The sequence shown here is derived from an EMBL/GenBank/DDBJ whole genome shotgun (WGS) entry which is preliminary data.</text>
</comment>
<name>W1Y1Y0_9ZZZZ</name>
<dbReference type="Pfam" id="PF13354">
    <property type="entry name" value="Beta-lactamase2"/>
    <property type="match status" value="1"/>
</dbReference>
<proteinExistence type="predicted"/>
<gene>
    <name evidence="2" type="ORF">Q604_UNBC09200G0001</name>
</gene>
<feature type="domain" description="Beta-lactamase class A catalytic" evidence="1">
    <location>
        <begin position="3"/>
        <end position="34"/>
    </location>
</feature>
<sequence length="67" mass="7709">FYWGEGIRFHHKTGSLDRVEHDGGVIETFRGHFCFILLMSDIDNDRGKELGAQVGRIMKEFVEEALP</sequence>
<dbReference type="InterPro" id="IPR012338">
    <property type="entry name" value="Beta-lactam/transpept-like"/>
</dbReference>
<feature type="non-terminal residue" evidence="2">
    <location>
        <position position="1"/>
    </location>
</feature>
<dbReference type="GO" id="GO:0030655">
    <property type="term" value="P:beta-lactam antibiotic catabolic process"/>
    <property type="evidence" value="ECO:0007669"/>
    <property type="project" value="InterPro"/>
</dbReference>
<organism evidence="2">
    <name type="scientific">human gut metagenome</name>
    <dbReference type="NCBI Taxonomy" id="408170"/>
    <lineage>
        <taxon>unclassified sequences</taxon>
        <taxon>metagenomes</taxon>
        <taxon>organismal metagenomes</taxon>
    </lineage>
</organism>
<accession>W1Y1Y0</accession>
<reference evidence="2" key="1">
    <citation type="submission" date="2013-12" db="EMBL/GenBank/DDBJ databases">
        <title>A Varibaculum cambriense genome reconstructed from a premature infant gut community with otherwise low bacterial novelty that shifts toward anaerobic metabolism during the third week of life.</title>
        <authorList>
            <person name="Brown C.T."/>
            <person name="Sharon I."/>
            <person name="Thomas B.C."/>
            <person name="Castelle C.J."/>
            <person name="Morowitz M.J."/>
            <person name="Banfield J.F."/>
        </authorList>
    </citation>
    <scope>NUCLEOTIDE SEQUENCE</scope>
</reference>
<dbReference type="Gene3D" id="3.40.710.10">
    <property type="entry name" value="DD-peptidase/beta-lactamase superfamily"/>
    <property type="match status" value="1"/>
</dbReference>
<evidence type="ECO:0000313" key="2">
    <source>
        <dbReference type="EMBL" id="ETJ36543.1"/>
    </source>
</evidence>
<protein>
    <submittedName>
        <fullName evidence="2">Beta-lactamase class A-like protein</fullName>
    </submittedName>
</protein>